<evidence type="ECO:0000313" key="2">
    <source>
        <dbReference type="Proteomes" id="UP001060215"/>
    </source>
</evidence>
<protein>
    <submittedName>
        <fullName evidence="1">Uncharacterized protein</fullName>
    </submittedName>
</protein>
<organism evidence="1 2">
    <name type="scientific">Camellia lanceoleosa</name>
    <dbReference type="NCBI Taxonomy" id="1840588"/>
    <lineage>
        <taxon>Eukaryota</taxon>
        <taxon>Viridiplantae</taxon>
        <taxon>Streptophyta</taxon>
        <taxon>Embryophyta</taxon>
        <taxon>Tracheophyta</taxon>
        <taxon>Spermatophyta</taxon>
        <taxon>Magnoliopsida</taxon>
        <taxon>eudicotyledons</taxon>
        <taxon>Gunneridae</taxon>
        <taxon>Pentapetalae</taxon>
        <taxon>asterids</taxon>
        <taxon>Ericales</taxon>
        <taxon>Theaceae</taxon>
        <taxon>Camellia</taxon>
    </lineage>
</organism>
<accession>A0ACC0FXI8</accession>
<dbReference type="EMBL" id="CM045770">
    <property type="protein sequence ID" value="KAI7992852.1"/>
    <property type="molecule type" value="Genomic_DNA"/>
</dbReference>
<dbReference type="Proteomes" id="UP001060215">
    <property type="component" value="Chromosome 13"/>
</dbReference>
<reference evidence="1 2" key="1">
    <citation type="journal article" date="2022" name="Plant J.">
        <title>Chromosome-level genome of Camellia lanceoleosa provides a valuable resource for understanding genome evolution and self-incompatibility.</title>
        <authorList>
            <person name="Gong W."/>
            <person name="Xiao S."/>
            <person name="Wang L."/>
            <person name="Liao Z."/>
            <person name="Chang Y."/>
            <person name="Mo W."/>
            <person name="Hu G."/>
            <person name="Li W."/>
            <person name="Zhao G."/>
            <person name="Zhu H."/>
            <person name="Hu X."/>
            <person name="Ji K."/>
            <person name="Xiang X."/>
            <person name="Song Q."/>
            <person name="Yuan D."/>
            <person name="Jin S."/>
            <person name="Zhang L."/>
        </authorList>
    </citation>
    <scope>NUCLEOTIDE SEQUENCE [LARGE SCALE GENOMIC DNA]</scope>
    <source>
        <strain evidence="1">SQ_2022a</strain>
    </source>
</reference>
<sequence>MYKTDHSIIIDISYQNIIMAYSIEHITNPKRLPTRVTGSGHRLNKHHNEVANEIS</sequence>
<keyword evidence="2" id="KW-1185">Reference proteome</keyword>
<comment type="caution">
    <text evidence="1">The sequence shown here is derived from an EMBL/GenBank/DDBJ whole genome shotgun (WGS) entry which is preliminary data.</text>
</comment>
<proteinExistence type="predicted"/>
<gene>
    <name evidence="1" type="ORF">LOK49_LG12G03076</name>
</gene>
<evidence type="ECO:0000313" key="1">
    <source>
        <dbReference type="EMBL" id="KAI7992852.1"/>
    </source>
</evidence>
<name>A0ACC0FXI8_9ERIC</name>